<gene>
    <name evidence="1" type="ORF">COLO4_05412</name>
</gene>
<protein>
    <submittedName>
        <fullName evidence="1">Uncharacterized protein</fullName>
    </submittedName>
</protein>
<sequence length="52" mass="5914">MVSPPRLSSDGPLIRLKIPRELPLVLLSTAPWIRIKGEARRELKRGKGNLQR</sequence>
<organism evidence="1 2">
    <name type="scientific">Corchorus olitorius</name>
    <dbReference type="NCBI Taxonomy" id="93759"/>
    <lineage>
        <taxon>Eukaryota</taxon>
        <taxon>Viridiplantae</taxon>
        <taxon>Streptophyta</taxon>
        <taxon>Embryophyta</taxon>
        <taxon>Tracheophyta</taxon>
        <taxon>Spermatophyta</taxon>
        <taxon>Magnoliopsida</taxon>
        <taxon>eudicotyledons</taxon>
        <taxon>Gunneridae</taxon>
        <taxon>Pentapetalae</taxon>
        <taxon>rosids</taxon>
        <taxon>malvids</taxon>
        <taxon>Malvales</taxon>
        <taxon>Malvaceae</taxon>
        <taxon>Grewioideae</taxon>
        <taxon>Apeibeae</taxon>
        <taxon>Corchorus</taxon>
    </lineage>
</organism>
<proteinExistence type="predicted"/>
<accession>A0A1R3KQY3</accession>
<keyword evidence="2" id="KW-1185">Reference proteome</keyword>
<dbReference type="Proteomes" id="UP000187203">
    <property type="component" value="Unassembled WGS sequence"/>
</dbReference>
<evidence type="ECO:0000313" key="1">
    <source>
        <dbReference type="EMBL" id="OMP09503.1"/>
    </source>
</evidence>
<dbReference type="EMBL" id="AWUE01012338">
    <property type="protein sequence ID" value="OMP09503.1"/>
    <property type="molecule type" value="Genomic_DNA"/>
</dbReference>
<evidence type="ECO:0000313" key="2">
    <source>
        <dbReference type="Proteomes" id="UP000187203"/>
    </source>
</evidence>
<comment type="caution">
    <text evidence="1">The sequence shown here is derived from an EMBL/GenBank/DDBJ whole genome shotgun (WGS) entry which is preliminary data.</text>
</comment>
<reference evidence="2" key="1">
    <citation type="submission" date="2013-09" db="EMBL/GenBank/DDBJ databases">
        <title>Corchorus olitorius genome sequencing.</title>
        <authorList>
            <person name="Alam M."/>
            <person name="Haque M.S."/>
            <person name="Islam M.S."/>
            <person name="Emdad E.M."/>
            <person name="Islam M.M."/>
            <person name="Ahmed B."/>
            <person name="Halim A."/>
            <person name="Hossen Q.M.M."/>
            <person name="Hossain M.Z."/>
            <person name="Ahmed R."/>
            <person name="Khan M.M."/>
            <person name="Islam R."/>
            <person name="Rashid M.M."/>
            <person name="Khan S.A."/>
            <person name="Rahman M.S."/>
            <person name="Alam M."/>
            <person name="Yahiya A.S."/>
            <person name="Khan M.S."/>
            <person name="Azam M.S."/>
            <person name="Haque T."/>
            <person name="Lashkar M.Z.H."/>
            <person name="Akhand A.I."/>
            <person name="Morshed G."/>
            <person name="Roy S."/>
            <person name="Uddin K.S."/>
            <person name="Rabeya T."/>
            <person name="Hossain A.S."/>
            <person name="Chowdhury A."/>
            <person name="Snigdha A.R."/>
            <person name="Mortoza M.S."/>
            <person name="Matin S.A."/>
            <person name="Hoque S.M.E."/>
            <person name="Islam M.K."/>
            <person name="Roy D.K."/>
            <person name="Haider R."/>
            <person name="Moosa M.M."/>
            <person name="Elias S.M."/>
            <person name="Hasan A.M."/>
            <person name="Jahan S."/>
            <person name="Shafiuddin M."/>
            <person name="Mahmood N."/>
            <person name="Shommy N.S."/>
        </authorList>
    </citation>
    <scope>NUCLEOTIDE SEQUENCE [LARGE SCALE GENOMIC DNA]</scope>
    <source>
        <strain evidence="2">cv. O-4</strain>
    </source>
</reference>
<dbReference type="AlphaFoldDB" id="A0A1R3KQY3"/>
<name>A0A1R3KQY3_9ROSI</name>